<keyword evidence="1" id="KW-1133">Transmembrane helix</keyword>
<protein>
    <submittedName>
        <fullName evidence="2">Uncharacterized protein</fullName>
    </submittedName>
</protein>
<comment type="caution">
    <text evidence="2">The sequence shown here is derived from an EMBL/GenBank/DDBJ whole genome shotgun (WGS) entry which is preliminary data.</text>
</comment>
<dbReference type="OrthoDB" id="7189925at2"/>
<gene>
    <name evidence="2" type="ORF">JN10_0186</name>
</gene>
<dbReference type="AlphaFoldDB" id="A0A562USH8"/>
<evidence type="ECO:0000313" key="3">
    <source>
        <dbReference type="Proteomes" id="UP000320547"/>
    </source>
</evidence>
<dbReference type="Proteomes" id="UP000320547">
    <property type="component" value="Unassembled WGS sequence"/>
</dbReference>
<evidence type="ECO:0000256" key="1">
    <source>
        <dbReference type="SAM" id="Phobius"/>
    </source>
</evidence>
<accession>A0A562USH8</accession>
<sequence length="93" mass="10717">MNDTKSDQWEKKSERFEVRLPHSKKLAFQEACDRQGDTPSAAVRRSIESYLIRSEVDDFRHALRGLKRLAFQNWKPTLAAFCIGFPIAYLAAS</sequence>
<name>A0A562USH8_9SPHN</name>
<proteinExistence type="predicted"/>
<organism evidence="2 3">
    <name type="scientific">Altererythrobacter ishigakiensis</name>
    <dbReference type="NCBI Taxonomy" id="476157"/>
    <lineage>
        <taxon>Bacteria</taxon>
        <taxon>Pseudomonadati</taxon>
        <taxon>Pseudomonadota</taxon>
        <taxon>Alphaproteobacteria</taxon>
        <taxon>Sphingomonadales</taxon>
        <taxon>Erythrobacteraceae</taxon>
        <taxon>Altererythrobacter</taxon>
    </lineage>
</organism>
<keyword evidence="1" id="KW-0812">Transmembrane</keyword>
<evidence type="ECO:0000313" key="2">
    <source>
        <dbReference type="EMBL" id="TWJ08573.1"/>
    </source>
</evidence>
<dbReference type="EMBL" id="VLLK01000001">
    <property type="protein sequence ID" value="TWJ08573.1"/>
    <property type="molecule type" value="Genomic_DNA"/>
</dbReference>
<reference evidence="2 3" key="1">
    <citation type="submission" date="2019-07" db="EMBL/GenBank/DDBJ databases">
        <title>Genomic Encyclopedia of Archaeal and Bacterial Type Strains, Phase II (KMG-II): from individual species to whole genera.</title>
        <authorList>
            <person name="Goeker M."/>
        </authorList>
    </citation>
    <scope>NUCLEOTIDE SEQUENCE [LARGE SCALE GENOMIC DNA]</scope>
    <source>
        <strain evidence="2 3">ATCC BAA-2084</strain>
    </source>
</reference>
<keyword evidence="3" id="KW-1185">Reference proteome</keyword>
<keyword evidence="1" id="KW-0472">Membrane</keyword>
<feature type="transmembrane region" description="Helical" evidence="1">
    <location>
        <begin position="74"/>
        <end position="92"/>
    </location>
</feature>
<dbReference type="RefSeq" id="WP_067597054.1">
    <property type="nucleotide sequence ID" value="NZ_CP015963.1"/>
</dbReference>